<organism evidence="1 2">
    <name type="scientific">Aliikangiella maris</name>
    <dbReference type="NCBI Taxonomy" id="3162458"/>
    <lineage>
        <taxon>Bacteria</taxon>
        <taxon>Pseudomonadati</taxon>
        <taxon>Pseudomonadota</taxon>
        <taxon>Gammaproteobacteria</taxon>
        <taxon>Oceanospirillales</taxon>
        <taxon>Pleioneaceae</taxon>
        <taxon>Aliikangiella</taxon>
    </lineage>
</organism>
<evidence type="ECO:0000313" key="2">
    <source>
        <dbReference type="Proteomes" id="UP001548189"/>
    </source>
</evidence>
<keyword evidence="2" id="KW-1185">Reference proteome</keyword>
<dbReference type="PANTHER" id="PTHR32305">
    <property type="match status" value="1"/>
</dbReference>
<name>A0ABV2BUC9_9GAMM</name>
<dbReference type="Proteomes" id="UP001548189">
    <property type="component" value="Unassembled WGS sequence"/>
</dbReference>
<reference evidence="1 2" key="1">
    <citation type="submission" date="2024-06" db="EMBL/GenBank/DDBJ databases">
        <authorList>
            <person name="Li F."/>
        </authorList>
    </citation>
    <scope>NUCLEOTIDE SEQUENCE [LARGE SCALE GENOMIC DNA]</scope>
    <source>
        <strain evidence="1 2">GXAS 311</strain>
    </source>
</reference>
<dbReference type="InterPro" id="IPR006530">
    <property type="entry name" value="YD"/>
</dbReference>
<evidence type="ECO:0000313" key="1">
    <source>
        <dbReference type="EMBL" id="MET1255540.1"/>
    </source>
</evidence>
<proteinExistence type="predicted"/>
<dbReference type="NCBIfam" id="TIGR03696">
    <property type="entry name" value="Rhs_assc_core"/>
    <property type="match status" value="1"/>
</dbReference>
<dbReference type="EMBL" id="JBEVCJ010000011">
    <property type="protein sequence ID" value="MET1255540.1"/>
    <property type="molecule type" value="Genomic_DNA"/>
</dbReference>
<accession>A0ABV2BUC9</accession>
<dbReference type="Gene3D" id="2.180.10.10">
    <property type="entry name" value="RHS repeat-associated core"/>
    <property type="match status" value="1"/>
</dbReference>
<comment type="caution">
    <text evidence="1">The sequence shown here is derived from an EMBL/GenBank/DDBJ whole genome shotgun (WGS) entry which is preliminary data.</text>
</comment>
<protein>
    <submittedName>
        <fullName evidence="1">RHS repeat-associated core domain-containing protein</fullName>
    </submittedName>
</protein>
<dbReference type="InterPro" id="IPR050708">
    <property type="entry name" value="T6SS_VgrG/RHS"/>
</dbReference>
<sequence length="799" mass="91925">MSVLIAMNASANIFTTEIQYNQYGEIADISYQSLGETQTYHYDYELAGAIRRVQRNNTDVYCVEQFNAANQPLISQYECDNTNLVSYQYDNWGRLKNSHLKHQNNTWYLSAIDGYDVNDFVIGMSKTAPQIDGEFIRTKSIQYYYNNQGQLTAYHYGTAIVNYQYDGQGNLISHNAIKGMSPLLKQNYTNGYHQDKFSYDEAGRLIKDDKYRYHYDYTGRLKMIRDVDSQQIVEAYRYDAQGKRVSLYQAAEQSVTFNQLGPSGEILKQEKHSFDATNSQQNQPEKVVHYTPMNGSSQHSITYTYDSQSNNYQVQTEWSFKDRLGNPVLNWKEDDTLPRHTEYSPYGQQLAENSENKHSGAYGFTGVHSDEATGLIYMQARYQNPLYGRFLTPDPAKDANPYRPHSYNLYHYTANNPINAWDPTGLNSNYCELSSCTGEDKPETIESANKILEDAEKLEYELLSTYHETVAMMAKEDVESGDIIRPVYSENSETGEITVANREDVLSTGSNTVWLKFDIKHDDIEQENLILQFYFPGKYRLYFTSKKNQLESLIFGRGVNEFYTRKSEYANQQLKVLELRSAVLLTPQMDLTRPIYIKLEHQGIQPIGHRLYPESQARQINTIENYFWGAIFGLIFLAIAVGCAAYLLTRLPSFIYFGLINLCALLICLLQLQIFPEIYQLFDSDLQLNRFCCLLICLLGYSSIKFIYYYVNFEKISQVSGYILVIARYFYLKLTIFIMLESMIFQSLSLTSYVLSAVVFLSGVSLLSGLIKGVWLKDRASMLTALAWIPGSRAAHLYQ</sequence>
<gene>
    <name evidence="1" type="ORF">ABVT43_10410</name>
</gene>
<dbReference type="InterPro" id="IPR022385">
    <property type="entry name" value="Rhs_assc_core"/>
</dbReference>
<dbReference type="NCBIfam" id="TIGR01643">
    <property type="entry name" value="YD_repeat_2x"/>
    <property type="match status" value="1"/>
</dbReference>
<dbReference type="PANTHER" id="PTHR32305:SF15">
    <property type="entry name" value="PROTEIN RHSA-RELATED"/>
    <property type="match status" value="1"/>
</dbReference>